<reference evidence="4" key="1">
    <citation type="submission" date="2022-03" db="EMBL/GenBank/DDBJ databases">
        <authorList>
            <person name="Alioto T."/>
            <person name="Alioto T."/>
            <person name="Gomez Garrido J."/>
        </authorList>
    </citation>
    <scope>NUCLEOTIDE SEQUENCE</scope>
</reference>
<dbReference type="Gene3D" id="3.40.50.300">
    <property type="entry name" value="P-loop containing nucleotide triphosphate hydrolases"/>
    <property type="match status" value="1"/>
</dbReference>
<organism evidence="4 5">
    <name type="scientific">Pelobates cultripes</name>
    <name type="common">Western spadefoot toad</name>
    <dbReference type="NCBI Taxonomy" id="61616"/>
    <lineage>
        <taxon>Eukaryota</taxon>
        <taxon>Metazoa</taxon>
        <taxon>Chordata</taxon>
        <taxon>Craniata</taxon>
        <taxon>Vertebrata</taxon>
        <taxon>Euteleostomi</taxon>
        <taxon>Amphibia</taxon>
        <taxon>Batrachia</taxon>
        <taxon>Anura</taxon>
        <taxon>Pelobatoidea</taxon>
        <taxon>Pelobatidae</taxon>
        <taxon>Pelobates</taxon>
    </lineage>
</organism>
<evidence type="ECO:0000259" key="3">
    <source>
        <dbReference type="PROSITE" id="PS51717"/>
    </source>
</evidence>
<accession>A0AAD1WET2</accession>
<dbReference type="InterPro" id="IPR027417">
    <property type="entry name" value="P-loop_NTPase"/>
</dbReference>
<dbReference type="Pfam" id="PF25496">
    <property type="entry name" value="URGCP"/>
    <property type="match status" value="1"/>
</dbReference>
<dbReference type="InterPro" id="IPR030383">
    <property type="entry name" value="G_VLIG_dom"/>
</dbReference>
<dbReference type="EMBL" id="OW240918">
    <property type="protein sequence ID" value="CAH2308167.1"/>
    <property type="molecule type" value="Genomic_DNA"/>
</dbReference>
<dbReference type="Pfam" id="PF02758">
    <property type="entry name" value="PYRIN"/>
    <property type="match status" value="1"/>
</dbReference>
<feature type="domain" description="Pyrin" evidence="2">
    <location>
        <begin position="1"/>
        <end position="92"/>
    </location>
</feature>
<dbReference type="SUPFAM" id="SSF52540">
    <property type="entry name" value="P-loop containing nucleoside triphosphate hydrolases"/>
    <property type="match status" value="1"/>
</dbReference>
<dbReference type="Pfam" id="PF25974">
    <property type="entry name" value="URGCP_9th"/>
    <property type="match status" value="1"/>
</dbReference>
<proteinExistence type="inferred from homology"/>
<dbReference type="InterPro" id="IPR004020">
    <property type="entry name" value="DAPIN"/>
</dbReference>
<dbReference type="Gene3D" id="1.10.533.10">
    <property type="entry name" value="Death Domain, Fas"/>
    <property type="match status" value="1"/>
</dbReference>
<protein>
    <submittedName>
        <fullName evidence="4">Up-regulator of cell proliferation-like</fullName>
    </submittedName>
</protein>
<dbReference type="InterPro" id="IPR057365">
    <property type="entry name" value="URGCP"/>
</dbReference>
<dbReference type="InterPro" id="IPR011029">
    <property type="entry name" value="DEATH-like_dom_sf"/>
</dbReference>
<feature type="domain" description="VLIG-type G" evidence="3">
    <location>
        <begin position="707"/>
        <end position="949"/>
    </location>
</feature>
<evidence type="ECO:0000256" key="1">
    <source>
        <dbReference type="ARBA" id="ARBA00006828"/>
    </source>
</evidence>
<dbReference type="SMART" id="SM01289">
    <property type="entry name" value="PYRIN"/>
    <property type="match status" value="1"/>
</dbReference>
<dbReference type="PROSITE" id="PS50824">
    <property type="entry name" value="DAPIN"/>
    <property type="match status" value="1"/>
</dbReference>
<dbReference type="InterPro" id="IPR052986">
    <property type="entry name" value="VLIG_GTPase"/>
</dbReference>
<dbReference type="InterPro" id="IPR058641">
    <property type="entry name" value="GVIN1_dom"/>
</dbReference>
<comment type="similarity">
    <text evidence="1">Belongs to the TRAFAC class dynamin-like GTPase superfamily. Very large inducible GTPase (VLIG) family.</text>
</comment>
<keyword evidence="5" id="KW-1185">Reference proteome</keyword>
<dbReference type="SUPFAM" id="SSF47986">
    <property type="entry name" value="DEATH domain"/>
    <property type="match status" value="1"/>
</dbReference>
<dbReference type="Pfam" id="PF25683">
    <property type="entry name" value="URGCP_GTPase"/>
    <property type="match status" value="1"/>
</dbReference>
<name>A0AAD1WET2_PELCU</name>
<gene>
    <name evidence="4" type="ORF">PECUL_23A045601</name>
</gene>
<dbReference type="PANTHER" id="PTHR14819">
    <property type="entry name" value="GTP-BINDING"/>
    <property type="match status" value="1"/>
</dbReference>
<evidence type="ECO:0000313" key="5">
    <source>
        <dbReference type="Proteomes" id="UP001295444"/>
    </source>
</evidence>
<evidence type="ECO:0000259" key="2">
    <source>
        <dbReference type="PROSITE" id="PS50824"/>
    </source>
</evidence>
<dbReference type="PANTHER" id="PTHR14819:SF9">
    <property type="entry name" value="UP-REGULATOR OF CELL PROLIFERATION-LIKE"/>
    <property type="match status" value="1"/>
</dbReference>
<dbReference type="GO" id="GO:0005525">
    <property type="term" value="F:GTP binding"/>
    <property type="evidence" value="ECO:0007669"/>
    <property type="project" value="InterPro"/>
</dbReference>
<evidence type="ECO:0000313" key="4">
    <source>
        <dbReference type="EMBL" id="CAH2308167.1"/>
    </source>
</evidence>
<dbReference type="Proteomes" id="UP001295444">
    <property type="component" value="Chromosome 07"/>
</dbReference>
<sequence>MSDKERNCLEYALKNLNQRSFKSFKSKLRSCELPPACRYIPRSELESLNHEDTTDYIIRYYTKKHAPNIITRVLEEINERQASIDLQEELKKDNQLQCRVTLNELQSQLGMGDYMNSKLTLNDMRRIGRDSMKDSEPQDIQDLPWHYLRKLMALNNSARSTHFIKSNLRLQGNTNKDQLSESVNINTENDGPCSISLHPLDVLCVLLNCSDHFLQQEIVTKMSMCQFAVPLLLPTGDGSNCTFMLWAMRDIVKRWRPHSLVDSRGFTEENVVNITMPTFSFVRLGKNKLSKSKILNQVLSSAQHEFFVHYDMKGGNIERKISDGLVEISWYFPTRSKCCDIFPVPIAVTNLRGDLESNWTQFIFLTRVSSAVFIFTESIGEREFRLLSNCENKDTEYNFIITPSPGKDITTETIQILQKRISVSKNIYTIIKKKTDNDTILVEKIQSRISFFINNSPKRITIENMESNASIQTNGLGIGVDEHPLECSNAREYAGKITKGIHYVPEYKREAMCLQRDLWKKISEIEKEICRMRQRGSKNTQEYLNQLKHQLTSLQEKQYRHNPPNSILLFITCFVNFSHIEKHYFLKWLKCDLDSLVRNNLLVFTEEYNEKYKHPQNNMEELKKLAQTISDSCLGTEHFIREMVQLYEAECARINKTHRAYSRLPGIAADLLLGGFPLELVDGDASNIPMRWITDVLTELDTKTGGQCRMRVITVLGGLGTGKSTLLNTMFGLQFPVASGRCTRGAFMTLIKVKENVQEELGCDFILAIDTEGLKALELASLEDSHEHDNELATLVVGLSDITIINMAMENSAETKNTLQIVVHVLMRMKDKGKELKCLFVHQKVSEVSSYEKNVRERFSEQLDEITNIAAKRENKDGFTKFSDVTDYAPEKDNWYIPSRWHGVPPMAAVNTVYSESVSDLKQYLLEIMRIHISAIRSFNIKEFIIWLNSLWNEVKHEKFIFSFRNSLVAKAYNKLSVQFSQWEWEFTKAVHSWVNNTETLIRNQSADTLQTEALEMYTNELHGVLIAEGRKISELLETFFKTNSEHVLIKKYKKSFISCIKYLKDDLERSATSRCMKALQAPNVKTQIQCHQKRIQSEIINFLEIWQKRNQRLGDRELEEEFETMWRTFISDLQIESLQRLDISQSMLHHLHRNMKHKGPEIDEILLGLKALDEYGDTTFQMQKKYIDFSLSSFTQVRHYISQDCPDIVLQLALSLIEICDQYITNKVSTSSDYDNTYGQELLQMVDNRLRNKGRKTIPFSLIFELDIKIVILRKASRRFQKMHDDFIQEKHPNSCLEKSKGQYFTSFLSMYQVKDQSQQKVKQFCDLGLRPALTEYIHRHLGKEIVDDILGSSDSLIFNSRCCFQVTALQSLLKTEKVYNFIGYINSYEIFAESWILRYIYDKYKESSQLEMLQTKILSHIIKKIKDILRCEQCLESPNIVKYLENICEKLKCELVIPQSQMDLVVFGNHSDVAQFRSDLQTNVSETEKQILSEIQCLGIESVLYKATLKPEHELLKKVMGCGKRCPFCKVPCEAGGSGHTEHFTSIHRPLGLVGYRNEQSNVLLTNICCTGVALGKTFKNDDTGGKFHTFKDYHLIYPDWSIDPDPNTESSDYWKYIFVKFNEQFAEEYNAKPAVLPKAWKRIDREEALQSLKEVFNKK</sequence>
<dbReference type="PROSITE" id="PS51717">
    <property type="entry name" value="G_VLIG"/>
    <property type="match status" value="1"/>
</dbReference>